<name>A0A0K8NXP9_PISS1</name>
<keyword evidence="4 5" id="KW-0378">Hydrolase</keyword>
<dbReference type="GO" id="GO:0004540">
    <property type="term" value="F:RNA nuclease activity"/>
    <property type="evidence" value="ECO:0007669"/>
    <property type="project" value="InterPro"/>
</dbReference>
<dbReference type="Pfam" id="PF01850">
    <property type="entry name" value="PIN"/>
    <property type="match status" value="1"/>
</dbReference>
<dbReference type="SUPFAM" id="SSF88723">
    <property type="entry name" value="PIN domain-like"/>
    <property type="match status" value="1"/>
</dbReference>
<keyword evidence="5" id="KW-0460">Magnesium</keyword>
<sequence>MSFGIDVNLLLYASDEGSPQHARAAGFLAACAGSGQVFCLAWLTVMSYLRMATHPSLFARPLSHADAMRNVEALTALPHCRVIGELDGFWAAYAEVTREVSTRGNLVPDAHLATVLRQNGIATLYTHDRDFRKFGFLDVRDPVG</sequence>
<dbReference type="GO" id="GO:0045926">
    <property type="term" value="P:negative regulation of growth"/>
    <property type="evidence" value="ECO:0007669"/>
    <property type="project" value="UniProtKB-ARBA"/>
</dbReference>
<protein>
    <recommendedName>
        <fullName evidence="5">Ribonuclease VapC</fullName>
        <shortName evidence="5">RNase VapC</shortName>
        <ecNumber evidence="5">3.1.-.-</ecNumber>
    </recommendedName>
    <alternativeName>
        <fullName evidence="5">Toxin VapC</fullName>
    </alternativeName>
</protein>
<dbReference type="RefSeq" id="WP_054019235.1">
    <property type="nucleotide sequence ID" value="NZ_BBYR01000014.1"/>
</dbReference>
<proteinExistence type="inferred from homology"/>
<evidence type="ECO:0000256" key="5">
    <source>
        <dbReference type="HAMAP-Rule" id="MF_00265"/>
    </source>
</evidence>
<keyword evidence="3 5" id="KW-0479">Metal-binding</keyword>
<dbReference type="AlphaFoldDB" id="A0A0K8NXP9"/>
<comment type="cofactor">
    <cofactor evidence="5">
        <name>Mg(2+)</name>
        <dbReference type="ChEBI" id="CHEBI:18420"/>
    </cofactor>
</comment>
<dbReference type="GO" id="GO:0090729">
    <property type="term" value="F:toxin activity"/>
    <property type="evidence" value="ECO:0007669"/>
    <property type="project" value="UniProtKB-KW"/>
</dbReference>
<dbReference type="STRING" id="1547922.ISF6_0738"/>
<dbReference type="InterPro" id="IPR022907">
    <property type="entry name" value="VapC_family"/>
</dbReference>
<evidence type="ECO:0000256" key="3">
    <source>
        <dbReference type="ARBA" id="ARBA00022723"/>
    </source>
</evidence>
<organism evidence="7 8">
    <name type="scientific">Piscinibacter sakaiensis</name>
    <name type="common">Ideonella sakaiensis</name>
    <dbReference type="NCBI Taxonomy" id="1547922"/>
    <lineage>
        <taxon>Bacteria</taxon>
        <taxon>Pseudomonadati</taxon>
        <taxon>Pseudomonadota</taxon>
        <taxon>Betaproteobacteria</taxon>
        <taxon>Burkholderiales</taxon>
        <taxon>Sphaerotilaceae</taxon>
        <taxon>Piscinibacter</taxon>
    </lineage>
</organism>
<reference evidence="8" key="1">
    <citation type="submission" date="2015-07" db="EMBL/GenBank/DDBJ databases">
        <title>Discovery of a poly(ethylene terephthalate assimilation.</title>
        <authorList>
            <person name="Yoshida S."/>
            <person name="Hiraga K."/>
            <person name="Takehana T."/>
            <person name="Taniguchi I."/>
            <person name="Yamaji H."/>
            <person name="Maeda Y."/>
            <person name="Toyohara K."/>
            <person name="Miyamoto K."/>
            <person name="Kimura Y."/>
            <person name="Oda K."/>
        </authorList>
    </citation>
    <scope>NUCLEOTIDE SEQUENCE [LARGE SCALE GENOMIC DNA]</scope>
    <source>
        <strain evidence="8">NBRC 110686 / TISTR 2288 / 201-F6</strain>
    </source>
</reference>
<keyword evidence="2 5" id="KW-0540">Nuclease</keyword>
<reference evidence="7 8" key="2">
    <citation type="journal article" date="2016" name="Science">
        <title>A bacterium that degrades and assimilates poly(ethylene terephthalate).</title>
        <authorList>
            <person name="Yoshida S."/>
            <person name="Hiraga K."/>
            <person name="Takehana T."/>
            <person name="Taniguchi I."/>
            <person name="Yamaji H."/>
            <person name="Maeda Y."/>
            <person name="Toyohara K."/>
            <person name="Miyamoto K."/>
            <person name="Kimura Y."/>
            <person name="Oda K."/>
        </authorList>
    </citation>
    <scope>NUCLEOTIDE SEQUENCE [LARGE SCALE GENOMIC DNA]</scope>
    <source>
        <strain evidence="8">NBRC 110686 / TISTR 2288 / 201-F6</strain>
    </source>
</reference>
<evidence type="ECO:0000256" key="1">
    <source>
        <dbReference type="ARBA" id="ARBA00022649"/>
    </source>
</evidence>
<comment type="function">
    <text evidence="5">Toxic component of a toxin-antitoxin (TA) system. An RNase.</text>
</comment>
<dbReference type="Gene3D" id="3.40.50.1010">
    <property type="entry name" value="5'-nuclease"/>
    <property type="match status" value="1"/>
</dbReference>
<dbReference type="NCBIfam" id="TIGR00028">
    <property type="entry name" value="Mtu_PIN_fam"/>
    <property type="match status" value="1"/>
</dbReference>
<keyword evidence="5" id="KW-0800">Toxin</keyword>
<feature type="domain" description="PIN" evidence="6">
    <location>
        <begin position="5"/>
        <end position="136"/>
    </location>
</feature>
<evidence type="ECO:0000259" key="6">
    <source>
        <dbReference type="Pfam" id="PF01850"/>
    </source>
</evidence>
<gene>
    <name evidence="5" type="primary">vapC</name>
    <name evidence="7" type="ORF">ISF6_0738</name>
</gene>
<feature type="binding site" evidence="5">
    <location>
        <position position="109"/>
    </location>
    <ligand>
        <name>Mg(2+)</name>
        <dbReference type="ChEBI" id="CHEBI:18420"/>
    </ligand>
</feature>
<keyword evidence="8" id="KW-1185">Reference proteome</keyword>
<keyword evidence="1 5" id="KW-1277">Toxin-antitoxin system</keyword>
<comment type="similarity">
    <text evidence="5">Belongs to the PINc/VapC protein family.</text>
</comment>
<dbReference type="EC" id="3.1.-.-" evidence="5"/>
<evidence type="ECO:0000256" key="2">
    <source>
        <dbReference type="ARBA" id="ARBA00022722"/>
    </source>
</evidence>
<feature type="binding site" evidence="5">
    <location>
        <position position="6"/>
    </location>
    <ligand>
        <name>Mg(2+)</name>
        <dbReference type="ChEBI" id="CHEBI:18420"/>
    </ligand>
</feature>
<dbReference type="EMBL" id="BBYR01000014">
    <property type="protein sequence ID" value="GAP35167.1"/>
    <property type="molecule type" value="Genomic_DNA"/>
</dbReference>
<comment type="caution">
    <text evidence="7">The sequence shown here is derived from an EMBL/GenBank/DDBJ whole genome shotgun (WGS) entry which is preliminary data.</text>
</comment>
<dbReference type="GO" id="GO:0016788">
    <property type="term" value="F:hydrolase activity, acting on ester bonds"/>
    <property type="evidence" value="ECO:0007669"/>
    <property type="project" value="InterPro"/>
</dbReference>
<evidence type="ECO:0000256" key="4">
    <source>
        <dbReference type="ARBA" id="ARBA00022801"/>
    </source>
</evidence>
<dbReference type="InterPro" id="IPR029060">
    <property type="entry name" value="PIN-like_dom_sf"/>
</dbReference>
<accession>A0A0K8NXP9</accession>
<dbReference type="InterPro" id="IPR006226">
    <property type="entry name" value="Mtu_PIN"/>
</dbReference>
<evidence type="ECO:0000313" key="7">
    <source>
        <dbReference type="EMBL" id="GAP35167.1"/>
    </source>
</evidence>
<dbReference type="GO" id="GO:0000287">
    <property type="term" value="F:magnesium ion binding"/>
    <property type="evidence" value="ECO:0007669"/>
    <property type="project" value="UniProtKB-UniRule"/>
</dbReference>
<evidence type="ECO:0000313" key="8">
    <source>
        <dbReference type="Proteomes" id="UP000037660"/>
    </source>
</evidence>
<dbReference type="Proteomes" id="UP000037660">
    <property type="component" value="Unassembled WGS sequence"/>
</dbReference>
<dbReference type="InterPro" id="IPR002716">
    <property type="entry name" value="PIN_dom"/>
</dbReference>
<dbReference type="HAMAP" id="MF_00265">
    <property type="entry name" value="VapC_Nob1"/>
    <property type="match status" value="1"/>
</dbReference>